<reference evidence="1 2" key="1">
    <citation type="submission" date="2017-04" db="EMBL/GenBank/DDBJ databases">
        <authorList>
            <person name="Afonso C.L."/>
            <person name="Miller P.J."/>
            <person name="Scott M.A."/>
            <person name="Spackman E."/>
            <person name="Goraichik I."/>
            <person name="Dimitrov K.M."/>
            <person name="Suarez D.L."/>
            <person name="Swayne D.E."/>
        </authorList>
    </citation>
    <scope>NUCLEOTIDE SEQUENCE [LARGE SCALE GENOMIC DNA]</scope>
    <source>
        <strain evidence="1 2">DSM 3385</strain>
    </source>
</reference>
<protein>
    <submittedName>
        <fullName evidence="1">Uncharacterized protein</fullName>
    </submittedName>
</protein>
<dbReference type="EMBL" id="FWXY01000006">
    <property type="protein sequence ID" value="SMC65906.1"/>
    <property type="molecule type" value="Genomic_DNA"/>
</dbReference>
<accession>A0A1W2AYZ8</accession>
<keyword evidence="2" id="KW-1185">Reference proteome</keyword>
<gene>
    <name evidence="1" type="ORF">SAMN02746065_106167</name>
</gene>
<dbReference type="STRING" id="1121400.SAMN02746065_106167"/>
<proteinExistence type="predicted"/>
<evidence type="ECO:0000313" key="2">
    <source>
        <dbReference type="Proteomes" id="UP000192418"/>
    </source>
</evidence>
<dbReference type="AlphaFoldDB" id="A0A1W2AYZ8"/>
<sequence>MNVKGKMKDLVFNELTEFPLAADFREAYQRVTQFLQTYKARPVIFDKRIRLENHIGELQLTDSISLQDFCKNPKGRTVGALLLGLGRHPFIDPNTPEEDLYLEKSYKLNHHGDKKEAIGLASAYLNDTVCIGFESESFWKQIEHGLEISDNGLGSNFETVLSVSNSHHFKLQVFQEWIEFHQPVYLIKTTLEINEKRISLRHDHGKDVLLKFSNRLTKSPYITEIVNSLPFNPKCRNFIKSTDANGLIEIVLPHTDQGLGLIVQTTGRNIRETEKIAEILEKQFS</sequence>
<name>A0A1W2AYZ8_9BACT</name>
<evidence type="ECO:0000313" key="1">
    <source>
        <dbReference type="EMBL" id="SMC65906.1"/>
    </source>
</evidence>
<dbReference type="Proteomes" id="UP000192418">
    <property type="component" value="Unassembled WGS sequence"/>
</dbReference>
<organism evidence="1 2">
    <name type="scientific">Desulfocicer vacuolatum DSM 3385</name>
    <dbReference type="NCBI Taxonomy" id="1121400"/>
    <lineage>
        <taxon>Bacteria</taxon>
        <taxon>Pseudomonadati</taxon>
        <taxon>Thermodesulfobacteriota</taxon>
        <taxon>Desulfobacteria</taxon>
        <taxon>Desulfobacterales</taxon>
        <taxon>Desulfobacteraceae</taxon>
        <taxon>Desulfocicer</taxon>
    </lineage>
</organism>